<dbReference type="InterPro" id="IPR004701">
    <property type="entry name" value="PTS_EIIA_man-typ"/>
</dbReference>
<dbReference type="GO" id="GO:0016020">
    <property type="term" value="C:membrane"/>
    <property type="evidence" value="ECO:0007669"/>
    <property type="project" value="InterPro"/>
</dbReference>
<keyword evidence="5" id="KW-0808">Transferase</keyword>
<proteinExistence type="predicted"/>
<evidence type="ECO:0000256" key="1">
    <source>
        <dbReference type="ARBA" id="ARBA00004496"/>
    </source>
</evidence>
<feature type="domain" description="PTS EIIA type-4" evidence="8">
    <location>
        <begin position="1"/>
        <end position="123"/>
    </location>
</feature>
<dbReference type="GO" id="GO:0009401">
    <property type="term" value="P:phosphoenolpyruvate-dependent sugar phosphotransferase system"/>
    <property type="evidence" value="ECO:0007669"/>
    <property type="project" value="UniProtKB-KW"/>
</dbReference>
<dbReference type="InterPro" id="IPR036662">
    <property type="entry name" value="PTS_EIIA_man-typ_sf"/>
</dbReference>
<dbReference type="PANTHER" id="PTHR33799:SF1">
    <property type="entry name" value="PTS SYSTEM MANNOSE-SPECIFIC EIIAB COMPONENT-RELATED"/>
    <property type="match status" value="1"/>
</dbReference>
<evidence type="ECO:0000259" key="8">
    <source>
        <dbReference type="PROSITE" id="PS51096"/>
    </source>
</evidence>
<reference evidence="9" key="1">
    <citation type="submission" date="2016-04" db="EMBL/GenBank/DDBJ databases">
        <authorList>
            <person name="Evans L.H."/>
            <person name="Alamgir A."/>
            <person name="Owens N."/>
            <person name="Weber N.D."/>
            <person name="Virtaneva K."/>
            <person name="Barbian K."/>
            <person name="Babar A."/>
            <person name="Rosenke K."/>
        </authorList>
    </citation>
    <scope>NUCLEOTIDE SEQUENCE</scope>
    <source>
        <strain evidence="9">86</strain>
    </source>
</reference>
<dbReference type="GO" id="GO:0016301">
    <property type="term" value="F:kinase activity"/>
    <property type="evidence" value="ECO:0007669"/>
    <property type="project" value="UniProtKB-KW"/>
</dbReference>
<keyword evidence="3" id="KW-0963">Cytoplasm</keyword>
<sequence length="130" mass="13696">MANVIVTGHGGYATAVRRSLSMLTGQTEGMAFVDFNEEDDLDSLTAALKDAAVSFGEEADLLFCCDLTGGSPFRQSAILCAEHPGWVTVAGANNSAYAEMVFQLELTAAELAAKAVETTRSTVTRFPPEG</sequence>
<dbReference type="CDD" id="cd00006">
    <property type="entry name" value="PTS_IIA_man"/>
    <property type="match status" value="1"/>
</dbReference>
<protein>
    <submittedName>
        <fullName evidence="9">PTS system fructose subfamily IIA component</fullName>
    </submittedName>
</protein>
<evidence type="ECO:0000256" key="7">
    <source>
        <dbReference type="ARBA" id="ARBA00022777"/>
    </source>
</evidence>
<evidence type="ECO:0000313" key="9">
    <source>
        <dbReference type="EMBL" id="SBW09362.1"/>
    </source>
</evidence>
<dbReference type="InterPro" id="IPR051471">
    <property type="entry name" value="Bacterial_PTS_sugar_comp"/>
</dbReference>
<dbReference type="PROSITE" id="PS51096">
    <property type="entry name" value="PTS_EIIA_TYPE_4"/>
    <property type="match status" value="1"/>
</dbReference>
<keyword evidence="6" id="KW-0598">Phosphotransferase system</keyword>
<dbReference type="EMBL" id="FLUN01000001">
    <property type="protein sequence ID" value="SBW09362.1"/>
    <property type="molecule type" value="Genomic_DNA"/>
</dbReference>
<dbReference type="AlphaFoldDB" id="A0A212KCF6"/>
<accession>A0A212KCF6</accession>
<dbReference type="GO" id="GO:0005737">
    <property type="term" value="C:cytoplasm"/>
    <property type="evidence" value="ECO:0007669"/>
    <property type="project" value="UniProtKB-SubCell"/>
</dbReference>
<organism evidence="9">
    <name type="scientific">uncultured Eubacteriales bacterium</name>
    <dbReference type="NCBI Taxonomy" id="172733"/>
    <lineage>
        <taxon>Bacteria</taxon>
        <taxon>Bacillati</taxon>
        <taxon>Bacillota</taxon>
        <taxon>Clostridia</taxon>
        <taxon>Eubacteriales</taxon>
        <taxon>environmental samples</taxon>
    </lineage>
</organism>
<keyword evidence="4" id="KW-0762">Sugar transport</keyword>
<evidence type="ECO:0000256" key="3">
    <source>
        <dbReference type="ARBA" id="ARBA00022490"/>
    </source>
</evidence>
<keyword evidence="7" id="KW-0418">Kinase</keyword>
<dbReference type="PANTHER" id="PTHR33799">
    <property type="entry name" value="PTS PERMEASE-RELATED-RELATED"/>
    <property type="match status" value="1"/>
</dbReference>
<dbReference type="InterPro" id="IPR033887">
    <property type="entry name" value="PTS_IIA_man"/>
</dbReference>
<evidence type="ECO:0000256" key="5">
    <source>
        <dbReference type="ARBA" id="ARBA00022679"/>
    </source>
</evidence>
<comment type="subcellular location">
    <subcellularLocation>
        <location evidence="1">Cytoplasm</location>
    </subcellularLocation>
</comment>
<gene>
    <name evidence="9" type="ORF">KL86CLO1_12638</name>
</gene>
<dbReference type="Gene3D" id="3.40.50.510">
    <property type="entry name" value="Phosphotransferase system, mannose-type IIA component"/>
    <property type="match status" value="1"/>
</dbReference>
<evidence type="ECO:0000256" key="4">
    <source>
        <dbReference type="ARBA" id="ARBA00022597"/>
    </source>
</evidence>
<name>A0A212KCF6_9FIRM</name>
<dbReference type="SUPFAM" id="SSF53062">
    <property type="entry name" value="PTS system fructose IIA component-like"/>
    <property type="match status" value="1"/>
</dbReference>
<keyword evidence="2" id="KW-0813">Transport</keyword>
<evidence type="ECO:0000256" key="6">
    <source>
        <dbReference type="ARBA" id="ARBA00022683"/>
    </source>
</evidence>
<evidence type="ECO:0000256" key="2">
    <source>
        <dbReference type="ARBA" id="ARBA00022448"/>
    </source>
</evidence>
<dbReference type="Pfam" id="PF03610">
    <property type="entry name" value="EIIA-man"/>
    <property type="match status" value="1"/>
</dbReference>